<dbReference type="PROSITE" id="PS50878">
    <property type="entry name" value="RT_POL"/>
    <property type="match status" value="1"/>
</dbReference>
<dbReference type="AlphaFoldDB" id="A0AAD9QZT7"/>
<evidence type="ECO:0000259" key="1">
    <source>
        <dbReference type="PROSITE" id="PS50878"/>
    </source>
</evidence>
<evidence type="ECO:0000313" key="2">
    <source>
        <dbReference type="EMBL" id="KAK2570474.1"/>
    </source>
</evidence>
<dbReference type="CDD" id="cd01650">
    <property type="entry name" value="RT_nLTR_like"/>
    <property type="match status" value="1"/>
</dbReference>
<evidence type="ECO:0000313" key="3">
    <source>
        <dbReference type="Proteomes" id="UP001249851"/>
    </source>
</evidence>
<name>A0AAD9QZT7_ACRCE</name>
<dbReference type="PANTHER" id="PTHR35450:SF2">
    <property type="entry name" value="REVERSE TRANSCRIPTASE DOMAIN-CONTAINING PROTEIN"/>
    <property type="match status" value="1"/>
</dbReference>
<proteinExistence type="predicted"/>
<reference evidence="2" key="2">
    <citation type="journal article" date="2023" name="Science">
        <title>Genomic signatures of disease resistance in endangered staghorn corals.</title>
        <authorList>
            <person name="Vollmer S.V."/>
            <person name="Selwyn J.D."/>
            <person name="Despard B.A."/>
            <person name="Roesel C.L."/>
        </authorList>
    </citation>
    <scope>NUCLEOTIDE SEQUENCE</scope>
    <source>
        <strain evidence="2">K2</strain>
    </source>
</reference>
<reference evidence="2" key="1">
    <citation type="journal article" date="2023" name="G3 (Bethesda)">
        <title>Whole genome assembly and annotation of the endangered Caribbean coral Acropora cervicornis.</title>
        <authorList>
            <person name="Selwyn J.D."/>
            <person name="Vollmer S.V."/>
        </authorList>
    </citation>
    <scope>NUCLEOTIDE SEQUENCE</scope>
    <source>
        <strain evidence="2">K2</strain>
    </source>
</reference>
<gene>
    <name evidence="2" type="ORF">P5673_005296</name>
</gene>
<keyword evidence="3" id="KW-1185">Reference proteome</keyword>
<organism evidence="2 3">
    <name type="scientific">Acropora cervicornis</name>
    <name type="common">Staghorn coral</name>
    <dbReference type="NCBI Taxonomy" id="6130"/>
    <lineage>
        <taxon>Eukaryota</taxon>
        <taxon>Metazoa</taxon>
        <taxon>Cnidaria</taxon>
        <taxon>Anthozoa</taxon>
        <taxon>Hexacorallia</taxon>
        <taxon>Scleractinia</taxon>
        <taxon>Astrocoeniina</taxon>
        <taxon>Acroporidae</taxon>
        <taxon>Acropora</taxon>
    </lineage>
</organism>
<comment type="caution">
    <text evidence="2">The sequence shown here is derived from an EMBL/GenBank/DDBJ whole genome shotgun (WGS) entry which is preliminary data.</text>
</comment>
<dbReference type="Proteomes" id="UP001249851">
    <property type="component" value="Unassembled WGS sequence"/>
</dbReference>
<dbReference type="Gene3D" id="3.30.70.270">
    <property type="match status" value="1"/>
</dbReference>
<protein>
    <submittedName>
        <fullName evidence="2">Retrovirus-related Pol polyprotein from type-1 retrotransposable element R2</fullName>
    </submittedName>
</protein>
<feature type="domain" description="Reverse transcriptase" evidence="1">
    <location>
        <begin position="411"/>
        <end position="694"/>
    </location>
</feature>
<dbReference type="InterPro" id="IPR043502">
    <property type="entry name" value="DNA/RNA_pol_sf"/>
</dbReference>
<sequence length="790" mass="89802">MGRREGSRIKWTEEMNDALLQCKSKAVKLAKGDNPPRSENSRKIGYMSLMKAMWDELGYGHLALSSQNLRDKAAALERTVGNVSRDIVRNVGRADGTRSERGNEENAEIVAVNTLTTPEKELFERSSQLFASANASEGDYSNRAIETRIKQTPTKSDLKTINKVINGLVAQTKMVPGENPFAYLWLANCVLYSVVLTFLVSKGWKKDPKDKATRRTHENDSWRNKFLEIVGEECRSLSASSLVSYIEKQKSLLRKLKVSFGRKRRQEEAKVLNRQFKEDPGRVYATITMMAEEDPDNARPKYKVARNEDQTSASKGVFSDIVEAEGFWRRLWEERGTGDENAEWLKEIELAISQRVPLPTVGTWTLETNEAVKVILKKWNWSAPGPDRVVNYWWKRACTLHEGVASAFKTITSSSCEYPKWFTEGKTRLIPKQGDFTSENQRPITCLNTSYKWFTSCVLGPMDKHLKVYDLMEKQQRGAKAGCSGTTDNLQIDRTVTLDCHRHKRNLSVAWVDVRKAYDSVDHRWLNKIMLVHRFPVWICEVVRKLCAAWNTRIVANTKVGNETSPVISFNRGLPQGDALCPRLFTLCLNLVAWKLCSTEGYRLSRPVGSKVTNLLYIDDLKVFAASQAKLNIVLKMTKEAMEDIGLQWNPKKCNVLNVRRDVPVDIPEGFKSGETLIDSLKGDTTYRFLGVPERLLQEEKLALQCTSKTYLQRLSVIWSSPLSDTDRVQASNQLAMPVLSYLMWSQHWCLTDLRDIDRQARKIVCESGGKHPLGLKAIVYLPRALGDVE</sequence>
<dbReference type="Pfam" id="PF00078">
    <property type="entry name" value="RVT_1"/>
    <property type="match status" value="1"/>
</dbReference>
<accession>A0AAD9QZT7</accession>
<dbReference type="PANTHER" id="PTHR35450">
    <property type="entry name" value="REVERSE TRANSCRIPTASE DOMAIN-CONTAINING PROTEIN"/>
    <property type="match status" value="1"/>
</dbReference>
<dbReference type="SUPFAM" id="SSF56672">
    <property type="entry name" value="DNA/RNA polymerases"/>
    <property type="match status" value="1"/>
</dbReference>
<dbReference type="EMBL" id="JARQWQ010000008">
    <property type="protein sequence ID" value="KAK2570474.1"/>
    <property type="molecule type" value="Genomic_DNA"/>
</dbReference>
<dbReference type="InterPro" id="IPR043128">
    <property type="entry name" value="Rev_trsase/Diguanyl_cyclase"/>
</dbReference>
<dbReference type="InterPro" id="IPR000477">
    <property type="entry name" value="RT_dom"/>
</dbReference>